<comment type="caution">
    <text evidence="2">The sequence shown here is derived from an EMBL/GenBank/DDBJ whole genome shotgun (WGS) entry which is preliminary data.</text>
</comment>
<dbReference type="AlphaFoldDB" id="A0A6B0SAD9"/>
<feature type="compositionally biased region" description="Low complexity" evidence="1">
    <location>
        <begin position="36"/>
        <end position="45"/>
    </location>
</feature>
<protein>
    <submittedName>
        <fullName evidence="2">Uncharacterized protein</fullName>
    </submittedName>
</protein>
<reference evidence="2" key="1">
    <citation type="submission" date="2019-10" db="EMBL/GenBank/DDBJ databases">
        <title>The sequence and de novo assembly of the wild yak genome.</title>
        <authorList>
            <person name="Liu Y."/>
        </authorList>
    </citation>
    <scope>NUCLEOTIDE SEQUENCE [LARGE SCALE GENOMIC DNA]</scope>
    <source>
        <strain evidence="2">WY2019</strain>
    </source>
</reference>
<dbReference type="Proteomes" id="UP000322234">
    <property type="component" value="Unassembled WGS sequence"/>
</dbReference>
<organism evidence="2 3">
    <name type="scientific">Bos mutus</name>
    <name type="common">wild yak</name>
    <dbReference type="NCBI Taxonomy" id="72004"/>
    <lineage>
        <taxon>Eukaryota</taxon>
        <taxon>Metazoa</taxon>
        <taxon>Chordata</taxon>
        <taxon>Craniata</taxon>
        <taxon>Vertebrata</taxon>
        <taxon>Euteleostomi</taxon>
        <taxon>Mammalia</taxon>
        <taxon>Eutheria</taxon>
        <taxon>Laurasiatheria</taxon>
        <taxon>Artiodactyla</taxon>
        <taxon>Ruminantia</taxon>
        <taxon>Pecora</taxon>
        <taxon>Bovidae</taxon>
        <taxon>Bovinae</taxon>
        <taxon>Bos</taxon>
    </lineage>
</organism>
<evidence type="ECO:0000313" key="3">
    <source>
        <dbReference type="Proteomes" id="UP000322234"/>
    </source>
</evidence>
<accession>A0A6B0SAD9</accession>
<proteinExistence type="predicted"/>
<name>A0A6B0SAD9_9CETA</name>
<evidence type="ECO:0000256" key="1">
    <source>
        <dbReference type="SAM" id="MobiDB-lite"/>
    </source>
</evidence>
<keyword evidence="3" id="KW-1185">Reference proteome</keyword>
<gene>
    <name evidence="2" type="ORF">E5288_WYG009470</name>
</gene>
<sequence length="230" mass="26240">MPMEGSVQLEMKRKRGRPAAQTPPRTHLGALSQAATELSTSSSDPEPLEPLPLRQQEDLEPSTAEHRAMTKYVSFINETGCLPILAGKSSVYRNSQSEGNNSYESYHVSERFRWQSRWIWNSPPGHKHVSIHIHMELSQKTNWKLEENILYQQRCKKDPHAVRNIFISSALKYFSACITGVYNFHSLYKKTNTYPLPLLYREPAGIIPVSRQQKVETDTVAPVTVSFGRI</sequence>
<dbReference type="EMBL" id="VBQZ03000242">
    <property type="protein sequence ID" value="MXQ98475.1"/>
    <property type="molecule type" value="Genomic_DNA"/>
</dbReference>
<evidence type="ECO:0000313" key="2">
    <source>
        <dbReference type="EMBL" id="MXQ98475.1"/>
    </source>
</evidence>
<feature type="region of interest" description="Disordered" evidence="1">
    <location>
        <begin position="1"/>
        <end position="63"/>
    </location>
</feature>